<gene>
    <name evidence="4" type="ORF">DW782_19315</name>
    <name evidence="2" type="ORF">ERS852380_00874</name>
    <name evidence="1" type="ORF">ERS852429_04092</name>
    <name evidence="3" type="ORF">GKD66_15660</name>
</gene>
<name>A0A173Z2M1_PARDI</name>
<dbReference type="Proteomes" id="UP000441358">
    <property type="component" value="Unassembled WGS sequence"/>
</dbReference>
<sequence>MRTIPDYSEWETLTLYFYRFLVRNSTNSYLSYYQIHKIYKNYFFTRFTQFDTRKKIRLLSKKVYTLIFQTRQRIIEKKTINVFIYAIC</sequence>
<dbReference type="EMBL" id="QSJN01000017">
    <property type="protein sequence ID" value="RHD71449.1"/>
    <property type="molecule type" value="Genomic_DNA"/>
</dbReference>
<evidence type="ECO:0000313" key="4">
    <source>
        <dbReference type="EMBL" id="RHD71449.1"/>
    </source>
</evidence>
<proteinExistence type="predicted"/>
<evidence type="ECO:0000313" key="8">
    <source>
        <dbReference type="Proteomes" id="UP000441358"/>
    </source>
</evidence>
<dbReference type="Proteomes" id="UP000095455">
    <property type="component" value="Unassembled WGS sequence"/>
</dbReference>
<evidence type="ECO:0000313" key="5">
    <source>
        <dbReference type="Proteomes" id="UP000095455"/>
    </source>
</evidence>
<evidence type="ECO:0000313" key="1">
    <source>
        <dbReference type="EMBL" id="CUN32629.1"/>
    </source>
</evidence>
<reference evidence="3 8" key="3">
    <citation type="journal article" date="2019" name="Nat. Med.">
        <title>A library of human gut bacterial isolates paired with longitudinal multiomics data enables mechanistic microbiome research.</title>
        <authorList>
            <person name="Poyet M."/>
            <person name="Groussin M."/>
            <person name="Gibbons S.M."/>
            <person name="Avila-Pacheco J."/>
            <person name="Jiang X."/>
            <person name="Kearney S.M."/>
            <person name="Perrotta A.R."/>
            <person name="Berdy B."/>
            <person name="Zhao S."/>
            <person name="Lieberman T.D."/>
            <person name="Swanson P.K."/>
            <person name="Smith M."/>
            <person name="Roesemann S."/>
            <person name="Alexander J.E."/>
            <person name="Rich S.A."/>
            <person name="Livny J."/>
            <person name="Vlamakis H."/>
            <person name="Clish C."/>
            <person name="Bullock K."/>
            <person name="Deik A."/>
            <person name="Scott J."/>
            <person name="Pierce K.A."/>
            <person name="Xavier R.J."/>
            <person name="Alm E.J."/>
        </authorList>
    </citation>
    <scope>NUCLEOTIDE SEQUENCE [LARGE SCALE GENOMIC DNA]</scope>
    <source>
        <strain evidence="3 8">BIOML-A32</strain>
    </source>
</reference>
<reference evidence="4 7" key="2">
    <citation type="submission" date="2018-08" db="EMBL/GenBank/DDBJ databases">
        <title>A genome reference for cultivated species of the human gut microbiota.</title>
        <authorList>
            <person name="Zou Y."/>
            <person name="Xue W."/>
            <person name="Luo G."/>
        </authorList>
    </citation>
    <scope>NUCLEOTIDE SEQUENCE [LARGE SCALE GENOMIC DNA]</scope>
    <source>
        <strain evidence="4 7">AM30-4</strain>
    </source>
</reference>
<accession>A0A173Z2M1</accession>
<organism evidence="4 7">
    <name type="scientific">Parabacteroides distasonis</name>
    <dbReference type="NCBI Taxonomy" id="823"/>
    <lineage>
        <taxon>Bacteria</taxon>
        <taxon>Pseudomonadati</taxon>
        <taxon>Bacteroidota</taxon>
        <taxon>Bacteroidia</taxon>
        <taxon>Bacteroidales</taxon>
        <taxon>Tannerellaceae</taxon>
        <taxon>Parabacteroides</taxon>
    </lineage>
</organism>
<evidence type="ECO:0000313" key="7">
    <source>
        <dbReference type="Proteomes" id="UP000284660"/>
    </source>
</evidence>
<dbReference type="AlphaFoldDB" id="A0A173Z2M1"/>
<reference evidence="5 6" key="1">
    <citation type="submission" date="2015-09" db="EMBL/GenBank/DDBJ databases">
        <authorList>
            <consortium name="Pathogen Informatics"/>
        </authorList>
    </citation>
    <scope>NUCLEOTIDE SEQUENCE [LARGE SCALE GENOMIC DNA]</scope>
    <source>
        <strain evidence="2 5">2789STDY5608822</strain>
        <strain evidence="1 6">2789STDY5608872</strain>
    </source>
</reference>
<dbReference type="EMBL" id="WKMC01000012">
    <property type="protein sequence ID" value="MRZ51638.1"/>
    <property type="molecule type" value="Genomic_DNA"/>
</dbReference>
<dbReference type="Proteomes" id="UP000284660">
    <property type="component" value="Unassembled WGS sequence"/>
</dbReference>
<protein>
    <submittedName>
        <fullName evidence="4">Uncharacterized protein</fullName>
    </submittedName>
</protein>
<dbReference type="EMBL" id="CYYK01000002">
    <property type="protein sequence ID" value="CUN69939.1"/>
    <property type="molecule type" value="Genomic_DNA"/>
</dbReference>
<evidence type="ECO:0000313" key="3">
    <source>
        <dbReference type="EMBL" id="MRZ51638.1"/>
    </source>
</evidence>
<evidence type="ECO:0000313" key="6">
    <source>
        <dbReference type="Proteomes" id="UP000095591"/>
    </source>
</evidence>
<evidence type="ECO:0000313" key="2">
    <source>
        <dbReference type="EMBL" id="CUN69939.1"/>
    </source>
</evidence>
<dbReference type="EMBL" id="CYXP01000012">
    <property type="protein sequence ID" value="CUN32629.1"/>
    <property type="molecule type" value="Genomic_DNA"/>
</dbReference>
<dbReference type="Proteomes" id="UP000095591">
    <property type="component" value="Unassembled WGS sequence"/>
</dbReference>